<dbReference type="InterPro" id="IPR005158">
    <property type="entry name" value="BTAD"/>
</dbReference>
<keyword evidence="3" id="KW-0805">Transcription regulation</keyword>
<dbReference type="Pfam" id="PF03704">
    <property type="entry name" value="BTAD"/>
    <property type="match status" value="1"/>
</dbReference>
<dbReference type="InterPro" id="IPR036388">
    <property type="entry name" value="WH-like_DNA-bd_sf"/>
</dbReference>
<dbReference type="Gene3D" id="1.10.3300.10">
    <property type="entry name" value="Jann2411-like domain"/>
    <property type="match status" value="1"/>
</dbReference>
<reference evidence="9" key="1">
    <citation type="journal article" date="2019" name="Int. J. Syst. Evol. Microbiol.">
        <title>The Global Catalogue of Microorganisms (GCM) 10K type strain sequencing project: providing services to taxonomists for standard genome sequencing and annotation.</title>
        <authorList>
            <consortium name="The Broad Institute Genomics Platform"/>
            <consortium name="The Broad Institute Genome Sequencing Center for Infectious Disease"/>
            <person name="Wu L."/>
            <person name="Ma J."/>
        </authorList>
    </citation>
    <scope>NUCLEOTIDE SEQUENCE [LARGE SCALE GENOMIC DNA]</scope>
    <source>
        <strain evidence="9">JCM 17986</strain>
    </source>
</reference>
<dbReference type="InterPro" id="IPR011990">
    <property type="entry name" value="TPR-like_helical_dom_sf"/>
</dbReference>
<dbReference type="RefSeq" id="WP_345676114.1">
    <property type="nucleotide sequence ID" value="NZ_BAABHS010000010.1"/>
</dbReference>
<dbReference type="Proteomes" id="UP001500466">
    <property type="component" value="Unassembled WGS sequence"/>
</dbReference>
<evidence type="ECO:0000256" key="4">
    <source>
        <dbReference type="ARBA" id="ARBA00023125"/>
    </source>
</evidence>
<evidence type="ECO:0000256" key="6">
    <source>
        <dbReference type="PROSITE-ProRule" id="PRU01091"/>
    </source>
</evidence>
<dbReference type="SMART" id="SM00862">
    <property type="entry name" value="Trans_reg_C"/>
    <property type="match status" value="1"/>
</dbReference>
<comment type="caution">
    <text evidence="8">The sequence shown here is derived from an EMBL/GenBank/DDBJ whole genome shotgun (WGS) entry which is preliminary data.</text>
</comment>
<dbReference type="SUPFAM" id="SSF160904">
    <property type="entry name" value="Jann2411-like"/>
    <property type="match status" value="1"/>
</dbReference>
<evidence type="ECO:0000313" key="8">
    <source>
        <dbReference type="EMBL" id="GAA4965102.1"/>
    </source>
</evidence>
<dbReference type="SMART" id="SM01043">
    <property type="entry name" value="BTAD"/>
    <property type="match status" value="1"/>
</dbReference>
<evidence type="ECO:0000313" key="9">
    <source>
        <dbReference type="Proteomes" id="UP001500466"/>
    </source>
</evidence>
<evidence type="ECO:0000256" key="2">
    <source>
        <dbReference type="ARBA" id="ARBA00023012"/>
    </source>
</evidence>
<dbReference type="Pfam" id="PF00486">
    <property type="entry name" value="Trans_reg_C"/>
    <property type="match status" value="1"/>
</dbReference>
<gene>
    <name evidence="8" type="ORF">GCM10023205_31680</name>
</gene>
<dbReference type="InterPro" id="IPR016032">
    <property type="entry name" value="Sig_transdc_resp-reg_C-effctor"/>
</dbReference>
<evidence type="ECO:0000256" key="5">
    <source>
        <dbReference type="ARBA" id="ARBA00023163"/>
    </source>
</evidence>
<keyword evidence="2" id="KW-0902">Two-component regulatory system</keyword>
<accession>A0ABP9H9Y1</accession>
<sequence length="452" mass="49131">MEFRLLGSFEARHGGVPVGLGLRRQERCLLGILLVEAGHVVQTERLVDLLWNGAAPVSARGTVHTYVGRLRAALRPYGVAVESRAEGYSVEPAEHRIDVREFADLVATAASSGDPGERVRCHDAALELWRGPLLADASDELLRSRLGGRLAELRLSALAQRAEDRLAMGQHARVVADLVPVVDELPSHERLVAALMTALYRDGRRAEALRRYRDTARELAEGVGLSPGPALADLHARVLADDPALDRPPAPLYAVRVAGEWLPWHTGGHPALEFCNTYAGWSKPGRPRGEWLRGYSTLAVWAGYADLVDEHDVAALVERGRTQPEQAEVVLGEARAFRTDLYACLTDTEDVRAFDAVAAVARDAARVAVFTRGPDGLGRWRLPPSAGLRVPLYAAARSAAELLADARRFTVCKCPSDDCGWLFLDAGGRRRWCSIATCGEAEGVSTGGRRGW</sequence>
<dbReference type="InterPro" id="IPR021005">
    <property type="entry name" value="Znf_CGNR"/>
</dbReference>
<dbReference type="EMBL" id="BAABHS010000010">
    <property type="protein sequence ID" value="GAA4965102.1"/>
    <property type="molecule type" value="Genomic_DNA"/>
</dbReference>
<evidence type="ECO:0000259" key="7">
    <source>
        <dbReference type="PROSITE" id="PS51755"/>
    </source>
</evidence>
<evidence type="ECO:0000256" key="1">
    <source>
        <dbReference type="ARBA" id="ARBA00005820"/>
    </source>
</evidence>
<dbReference type="InterPro" id="IPR051677">
    <property type="entry name" value="AfsR-DnrI-RedD_regulator"/>
</dbReference>
<dbReference type="Gene3D" id="1.10.10.10">
    <property type="entry name" value="Winged helix-like DNA-binding domain superfamily/Winged helix DNA-binding domain"/>
    <property type="match status" value="1"/>
</dbReference>
<dbReference type="SUPFAM" id="SSF48452">
    <property type="entry name" value="TPR-like"/>
    <property type="match status" value="1"/>
</dbReference>
<protein>
    <recommendedName>
        <fullName evidence="7">OmpR/PhoB-type domain-containing protein</fullName>
    </recommendedName>
</protein>
<dbReference type="SUPFAM" id="SSF46894">
    <property type="entry name" value="C-terminal effector domain of the bipartite response regulators"/>
    <property type="match status" value="1"/>
</dbReference>
<feature type="domain" description="OmpR/PhoB-type" evidence="7">
    <location>
        <begin position="1"/>
        <end position="92"/>
    </location>
</feature>
<dbReference type="InterPro" id="IPR001867">
    <property type="entry name" value="OmpR/PhoB-type_DNA-bd"/>
</dbReference>
<dbReference type="Pfam" id="PF07336">
    <property type="entry name" value="ABATE"/>
    <property type="match status" value="1"/>
</dbReference>
<feature type="DNA-binding region" description="OmpR/PhoB-type" evidence="6">
    <location>
        <begin position="1"/>
        <end position="92"/>
    </location>
</feature>
<proteinExistence type="inferred from homology"/>
<keyword evidence="4 6" id="KW-0238">DNA-binding</keyword>
<dbReference type="PANTHER" id="PTHR35807:SF1">
    <property type="entry name" value="TRANSCRIPTIONAL REGULATOR REDD"/>
    <property type="match status" value="1"/>
</dbReference>
<dbReference type="InterPro" id="IPR010852">
    <property type="entry name" value="ABATE"/>
</dbReference>
<keyword evidence="5" id="KW-0804">Transcription</keyword>
<dbReference type="PROSITE" id="PS51755">
    <property type="entry name" value="OMPR_PHOB"/>
    <property type="match status" value="1"/>
</dbReference>
<keyword evidence="9" id="KW-1185">Reference proteome</keyword>
<dbReference type="CDD" id="cd15831">
    <property type="entry name" value="BTAD"/>
    <property type="match status" value="1"/>
</dbReference>
<evidence type="ECO:0000256" key="3">
    <source>
        <dbReference type="ARBA" id="ARBA00023015"/>
    </source>
</evidence>
<dbReference type="Pfam" id="PF11706">
    <property type="entry name" value="zf-CGNR"/>
    <property type="match status" value="1"/>
</dbReference>
<dbReference type="PANTHER" id="PTHR35807">
    <property type="entry name" value="TRANSCRIPTIONAL REGULATOR REDD-RELATED"/>
    <property type="match status" value="1"/>
</dbReference>
<dbReference type="InterPro" id="IPR023286">
    <property type="entry name" value="ABATE_dom_sf"/>
</dbReference>
<comment type="similarity">
    <text evidence="1">Belongs to the AfsR/DnrI/RedD regulatory family.</text>
</comment>
<dbReference type="Gene3D" id="1.25.40.10">
    <property type="entry name" value="Tetratricopeptide repeat domain"/>
    <property type="match status" value="1"/>
</dbReference>
<organism evidence="8 9">
    <name type="scientific">Yinghuangia aomiensis</name>
    <dbReference type="NCBI Taxonomy" id="676205"/>
    <lineage>
        <taxon>Bacteria</taxon>
        <taxon>Bacillati</taxon>
        <taxon>Actinomycetota</taxon>
        <taxon>Actinomycetes</taxon>
        <taxon>Kitasatosporales</taxon>
        <taxon>Streptomycetaceae</taxon>
        <taxon>Yinghuangia</taxon>
    </lineage>
</organism>
<name>A0ABP9H9Y1_9ACTN</name>